<proteinExistence type="predicted"/>
<dbReference type="EMBL" id="JABFCS010000001">
    <property type="protein sequence ID" value="NNU42609.1"/>
    <property type="molecule type" value="Genomic_DNA"/>
</dbReference>
<dbReference type="SUPFAM" id="SSF54593">
    <property type="entry name" value="Glyoxalase/Bleomycin resistance protein/Dihydroxybiphenyl dioxygenase"/>
    <property type="match status" value="1"/>
</dbReference>
<reference evidence="2 3" key="1">
    <citation type="submission" date="2020-05" db="EMBL/GenBank/DDBJ databases">
        <authorList>
            <person name="Khan S.A."/>
            <person name="Jeon C.O."/>
            <person name="Chun B.H."/>
        </authorList>
    </citation>
    <scope>NUCLEOTIDE SEQUENCE [LARGE SCALE GENOMIC DNA]</scope>
    <source>
        <strain evidence="2 3">B156</strain>
    </source>
</reference>
<dbReference type="InterPro" id="IPR037523">
    <property type="entry name" value="VOC_core"/>
</dbReference>
<feature type="domain" description="VOC" evidence="1">
    <location>
        <begin position="1"/>
        <end position="71"/>
    </location>
</feature>
<accession>A0A849KLH5</accession>
<dbReference type="InterPro" id="IPR029068">
    <property type="entry name" value="Glyas_Bleomycin-R_OHBP_Dase"/>
</dbReference>
<dbReference type="Pfam" id="PF00903">
    <property type="entry name" value="Glyoxalase"/>
    <property type="match status" value="1"/>
</dbReference>
<dbReference type="AlphaFoldDB" id="A0A849KLH5"/>
<gene>
    <name evidence="2" type="ORF">HK415_04660</name>
</gene>
<evidence type="ECO:0000313" key="3">
    <source>
        <dbReference type="Proteomes" id="UP000552954"/>
    </source>
</evidence>
<reference evidence="2 3" key="2">
    <citation type="submission" date="2020-06" db="EMBL/GenBank/DDBJ databases">
        <title>Ramlibacter rhizophilus sp. nov., isolated from rhizosphere soil of national flower Mugunghwa from South Korea.</title>
        <authorList>
            <person name="Zheng-Fei Y."/>
            <person name="Huan T."/>
        </authorList>
    </citation>
    <scope>NUCLEOTIDE SEQUENCE [LARGE SCALE GENOMIC DNA]</scope>
    <source>
        <strain evidence="2 3">B156</strain>
    </source>
</reference>
<keyword evidence="3" id="KW-1185">Reference proteome</keyword>
<organism evidence="2 3">
    <name type="scientific">Ramlibacter montanisoli</name>
    <dbReference type="NCBI Taxonomy" id="2732512"/>
    <lineage>
        <taxon>Bacteria</taxon>
        <taxon>Pseudomonadati</taxon>
        <taxon>Pseudomonadota</taxon>
        <taxon>Betaproteobacteria</taxon>
        <taxon>Burkholderiales</taxon>
        <taxon>Comamonadaceae</taxon>
        <taxon>Ramlibacter</taxon>
    </lineage>
</organism>
<name>A0A849KLH5_9BURK</name>
<protein>
    <recommendedName>
        <fullName evidence="1">VOC domain-containing protein</fullName>
    </recommendedName>
</protein>
<comment type="caution">
    <text evidence="2">The sequence shown here is derived from an EMBL/GenBank/DDBJ whole genome shotgun (WGS) entry which is preliminary data.</text>
</comment>
<evidence type="ECO:0000259" key="1">
    <source>
        <dbReference type="PROSITE" id="PS51819"/>
    </source>
</evidence>
<sequence>MLSARAGHPPRGSEQRLGWQCLALEVDDIDDALRSLKLQGVEAAWGPVKRADYARAEIRDPDGNPIELRQWTRRKG</sequence>
<dbReference type="PROSITE" id="PS51819">
    <property type="entry name" value="VOC"/>
    <property type="match status" value="1"/>
</dbReference>
<dbReference type="Gene3D" id="3.10.180.10">
    <property type="entry name" value="2,3-Dihydroxybiphenyl 1,2-Dioxygenase, domain 1"/>
    <property type="match status" value="1"/>
</dbReference>
<evidence type="ECO:0000313" key="2">
    <source>
        <dbReference type="EMBL" id="NNU42609.1"/>
    </source>
</evidence>
<dbReference type="InterPro" id="IPR004360">
    <property type="entry name" value="Glyas_Fos-R_dOase_dom"/>
</dbReference>
<dbReference type="Proteomes" id="UP000552954">
    <property type="component" value="Unassembled WGS sequence"/>
</dbReference>